<dbReference type="EMBL" id="CM007369">
    <property type="protein sequence ID" value="OIW05350.1"/>
    <property type="molecule type" value="Genomic_DNA"/>
</dbReference>
<evidence type="ECO:0000259" key="2">
    <source>
        <dbReference type="PROSITE" id="PS50882"/>
    </source>
</evidence>
<feature type="compositionally biased region" description="Polar residues" evidence="1">
    <location>
        <begin position="21"/>
        <end position="30"/>
    </location>
</feature>
<proteinExistence type="predicted"/>
<evidence type="ECO:0000256" key="1">
    <source>
        <dbReference type="SAM" id="MobiDB-lite"/>
    </source>
</evidence>
<dbReference type="GO" id="GO:0005737">
    <property type="term" value="C:cytoplasm"/>
    <property type="evidence" value="ECO:0007669"/>
    <property type="project" value="TreeGrafter"/>
</dbReference>
<name>A0A4P1R908_LUPAN</name>
<feature type="compositionally biased region" description="Polar residues" evidence="1">
    <location>
        <begin position="207"/>
        <end position="220"/>
    </location>
</feature>
<dbReference type="PANTHER" id="PTHR12357">
    <property type="entry name" value="YTH YT521-B HOMOLOGY DOMAIN-CONTAINING"/>
    <property type="match status" value="1"/>
</dbReference>
<protein>
    <recommendedName>
        <fullName evidence="2">YTH domain-containing protein</fullName>
    </recommendedName>
</protein>
<feature type="domain" description="YTH" evidence="2">
    <location>
        <begin position="680"/>
        <end position="821"/>
    </location>
</feature>
<keyword evidence="4" id="KW-1185">Reference proteome</keyword>
<gene>
    <name evidence="3" type="ORF">TanjilG_28815</name>
</gene>
<dbReference type="STRING" id="3871.A0A4P1R908"/>
<sequence length="873" mass="97907">MAAQLQKTADEMNRKKHHGDSSTAELNKSNLVPIKGASSPSDARSCVSSIGDASGSVKEGDADHEYLSMDQSVPYTAGSYYGYYYPGYGGFYGDSDNQGYYVGADAVDLQYPVMQADNGSYVYLMPGFQTGYSSYFPLSPTGVDGQFVYPFGSIVQQPLDSPGYFPASLSYGDFMPSTYLWDSSITTQDGSHRNGYNELAGKPSARPNLSSRSHANNFLSKSAPPPNLSNSSEVKGSSTLLDVSSTHVKRNQPKQVNKAPVLHSDTMAKGCLPVTKFPAYNQGRSGFLYPNNLLNVKPQTKGWVSTDKLKLRSKVDDPLNEKNQVPRAANEKGPSISGFNTAGTLAVDESGTGSSKIRTDQYNLADFPTKYDHALFFIIKSYSEDDIHKSIKYNVWASTPNGNKRLDSAFQDAHKRMEEEGNKCPVFLFFSVNASGQFCGIAEMIGRVDFNKSMDFWQQDKWNGYFPVKWHIIKDVPNPRLRHIILENNDHKPVTNSRDTQEVSFPHGLEMLNIFKNYVARTSILDDFEFYESRQKHIDELSTALESVELSTTKNKEDPKLIEKAPVLHSDTMAKGCLPVTKFPAYNQGRSGFLYPNNLLNVKPQTKGWVSTDKLKLRSKVDDPLNEKNQVPRAANEKGPSISGFNTAGTLAVDESGTGSSKIRTDQYNLADFPTKYDHALFFIIKSYSEDDIHKSIKYNVWASTPNGNKRLDSAFQDAHKRMEEEGNKCPVFLFFSVNASGQFCGIAEMIGRVDFNKSMDFWQQDKWNGYFPVKWHIIKDVPNPRLRHIILENNDHKPVTNSRDTQEVSFPHGLEMLNIFKNYVARTSILDDFEFYESRQKHIDELSTALESVELSTTKNKEDPKLIEKVKD</sequence>
<dbReference type="Gramene" id="OIW05350">
    <property type="protein sequence ID" value="OIW05350"/>
    <property type="gene ID" value="TanjilG_28815"/>
</dbReference>
<dbReference type="Proteomes" id="UP000188354">
    <property type="component" value="Chromosome LG09"/>
</dbReference>
<dbReference type="CDD" id="cd21134">
    <property type="entry name" value="YTH"/>
    <property type="match status" value="2"/>
</dbReference>
<dbReference type="PANTHER" id="PTHR12357:SF127">
    <property type="entry name" value="YTH DOMAIN-CONTAINING FAMILY PROTEIN"/>
    <property type="match status" value="1"/>
</dbReference>
<dbReference type="PROSITE" id="PS50882">
    <property type="entry name" value="YTH"/>
    <property type="match status" value="2"/>
</dbReference>
<feature type="region of interest" description="Disordered" evidence="1">
    <location>
        <begin position="1"/>
        <end position="45"/>
    </location>
</feature>
<accession>A0A4P1R908</accession>
<feature type="domain" description="YTH" evidence="2">
    <location>
        <begin position="374"/>
        <end position="515"/>
    </location>
</feature>
<feature type="region of interest" description="Disordered" evidence="1">
    <location>
        <begin position="192"/>
        <end position="237"/>
    </location>
</feature>
<dbReference type="AlphaFoldDB" id="A0A4P1R908"/>
<dbReference type="Gene3D" id="3.10.590.10">
    <property type="entry name" value="ph1033 like domains"/>
    <property type="match status" value="2"/>
</dbReference>
<dbReference type="GO" id="GO:0003729">
    <property type="term" value="F:mRNA binding"/>
    <property type="evidence" value="ECO:0007669"/>
    <property type="project" value="TreeGrafter"/>
</dbReference>
<evidence type="ECO:0000313" key="4">
    <source>
        <dbReference type="Proteomes" id="UP000188354"/>
    </source>
</evidence>
<reference evidence="3 4" key="1">
    <citation type="journal article" date="2017" name="Plant Biotechnol. J.">
        <title>A comprehensive draft genome sequence for lupin (Lupinus angustifolius), an emerging health food: insights into plant-microbe interactions and legume evolution.</title>
        <authorList>
            <person name="Hane J.K."/>
            <person name="Ming Y."/>
            <person name="Kamphuis L.G."/>
            <person name="Nelson M.N."/>
            <person name="Garg G."/>
            <person name="Atkins C.A."/>
            <person name="Bayer P.E."/>
            <person name="Bravo A."/>
            <person name="Bringans S."/>
            <person name="Cannon S."/>
            <person name="Edwards D."/>
            <person name="Foley R."/>
            <person name="Gao L.L."/>
            <person name="Harrison M.J."/>
            <person name="Huang W."/>
            <person name="Hurgobin B."/>
            <person name="Li S."/>
            <person name="Liu C.W."/>
            <person name="McGrath A."/>
            <person name="Morahan G."/>
            <person name="Murray J."/>
            <person name="Weller J."/>
            <person name="Jian J."/>
            <person name="Singh K.B."/>
        </authorList>
    </citation>
    <scope>NUCLEOTIDE SEQUENCE [LARGE SCALE GENOMIC DNA]</scope>
    <source>
        <strain evidence="4">cv. Tanjil</strain>
        <tissue evidence="3">Whole plant</tissue>
    </source>
</reference>
<dbReference type="SMR" id="A0A4P1R908"/>
<feature type="compositionally biased region" description="Polar residues" evidence="1">
    <location>
        <begin position="228"/>
        <end position="237"/>
    </location>
</feature>
<evidence type="ECO:0000313" key="3">
    <source>
        <dbReference type="EMBL" id="OIW05350.1"/>
    </source>
</evidence>
<organism evidence="3 4">
    <name type="scientific">Lupinus angustifolius</name>
    <name type="common">Narrow-leaved blue lupine</name>
    <dbReference type="NCBI Taxonomy" id="3871"/>
    <lineage>
        <taxon>Eukaryota</taxon>
        <taxon>Viridiplantae</taxon>
        <taxon>Streptophyta</taxon>
        <taxon>Embryophyta</taxon>
        <taxon>Tracheophyta</taxon>
        <taxon>Spermatophyta</taxon>
        <taxon>Magnoliopsida</taxon>
        <taxon>eudicotyledons</taxon>
        <taxon>Gunneridae</taxon>
        <taxon>Pentapetalae</taxon>
        <taxon>rosids</taxon>
        <taxon>fabids</taxon>
        <taxon>Fabales</taxon>
        <taxon>Fabaceae</taxon>
        <taxon>Papilionoideae</taxon>
        <taxon>50 kb inversion clade</taxon>
        <taxon>genistoids sensu lato</taxon>
        <taxon>core genistoids</taxon>
        <taxon>Genisteae</taxon>
        <taxon>Lupinus</taxon>
    </lineage>
</organism>
<dbReference type="InterPro" id="IPR007275">
    <property type="entry name" value="YTH_domain"/>
</dbReference>
<dbReference type="Pfam" id="PF04146">
    <property type="entry name" value="YTH"/>
    <property type="match status" value="2"/>
</dbReference>
<dbReference type="InterPro" id="IPR045168">
    <property type="entry name" value="YTH_prot"/>
</dbReference>
<dbReference type="GO" id="GO:0061157">
    <property type="term" value="P:mRNA destabilization"/>
    <property type="evidence" value="ECO:0007669"/>
    <property type="project" value="TreeGrafter"/>
</dbReference>